<dbReference type="Proteomes" id="UP001529421">
    <property type="component" value="Unassembled WGS sequence"/>
</dbReference>
<proteinExistence type="predicted"/>
<dbReference type="EMBL" id="JAUDDZ010000001">
    <property type="protein sequence ID" value="MDM8274157.1"/>
    <property type="molecule type" value="Genomic_DNA"/>
</dbReference>
<gene>
    <name evidence="1" type="ORF">QUW28_01405</name>
</gene>
<name>A0ABT7V8E7_9ACTN</name>
<organism evidence="1 2">
    <name type="scientific">Enorma phocaeensis</name>
    <dbReference type="NCBI Taxonomy" id="1871019"/>
    <lineage>
        <taxon>Bacteria</taxon>
        <taxon>Bacillati</taxon>
        <taxon>Actinomycetota</taxon>
        <taxon>Coriobacteriia</taxon>
        <taxon>Coriobacteriales</taxon>
        <taxon>Coriobacteriaceae</taxon>
        <taxon>Enorma</taxon>
    </lineage>
</organism>
<protein>
    <recommendedName>
        <fullName evidence="3">Secreted protein</fullName>
    </recommendedName>
</protein>
<reference evidence="2" key="1">
    <citation type="submission" date="2023-06" db="EMBL/GenBank/DDBJ databases">
        <title>Identification and characterization of horizontal gene transfer across gut microbiota members of farm animals based on homology search.</title>
        <authorList>
            <person name="Zeman M."/>
            <person name="Kubasova T."/>
            <person name="Jahodarova E."/>
            <person name="Nykrynova M."/>
            <person name="Rychlik I."/>
        </authorList>
    </citation>
    <scope>NUCLEOTIDE SEQUENCE [LARGE SCALE GENOMIC DNA]</scope>
    <source>
        <strain evidence="2">154_Feed</strain>
    </source>
</reference>
<evidence type="ECO:0000313" key="2">
    <source>
        <dbReference type="Proteomes" id="UP001529421"/>
    </source>
</evidence>
<comment type="caution">
    <text evidence="1">The sequence shown here is derived from an EMBL/GenBank/DDBJ whole genome shotgun (WGS) entry which is preliminary data.</text>
</comment>
<accession>A0ABT7V8E7</accession>
<evidence type="ECO:0000313" key="1">
    <source>
        <dbReference type="EMBL" id="MDM8274157.1"/>
    </source>
</evidence>
<keyword evidence="2" id="KW-1185">Reference proteome</keyword>
<reference evidence="1 2" key="2">
    <citation type="submission" date="2023-06" db="EMBL/GenBank/DDBJ databases">
        <authorList>
            <person name="Zeman M."/>
            <person name="Kubasova T."/>
            <person name="Jahodarova E."/>
            <person name="Nykrynova M."/>
            <person name="Rychlik I."/>
        </authorList>
    </citation>
    <scope>NUCLEOTIDE SEQUENCE [LARGE SCALE GENOMIC DNA]</scope>
    <source>
        <strain evidence="1 2">154_Feed</strain>
    </source>
</reference>
<sequence length="78" mass="8736">MIEFLRMRSLPIVFGLFAVSPWQAVWLAYNGHNDRDGKTEMKRTTIRCLGHIPSHNRHLVSSEPLVGLGGSVYGGGNW</sequence>
<evidence type="ECO:0008006" key="3">
    <source>
        <dbReference type="Google" id="ProtNLM"/>
    </source>
</evidence>
<dbReference type="RefSeq" id="WP_289543934.1">
    <property type="nucleotide sequence ID" value="NZ_JAUDDZ010000001.1"/>
</dbReference>